<accession>A0A161X4I2</accession>
<feature type="compositionally biased region" description="Basic and acidic residues" evidence="1">
    <location>
        <begin position="59"/>
        <end position="77"/>
    </location>
</feature>
<evidence type="ECO:0000313" key="4">
    <source>
        <dbReference type="Proteomes" id="UP000076603"/>
    </source>
</evidence>
<dbReference type="AlphaFoldDB" id="A0A161X4I2"/>
<evidence type="ECO:0000256" key="2">
    <source>
        <dbReference type="SAM" id="Phobius"/>
    </source>
</evidence>
<keyword evidence="2" id="KW-0472">Membrane</keyword>
<protein>
    <submittedName>
        <fullName evidence="3">Bacteriophage holin</fullName>
    </submittedName>
</protein>
<name>A0A161X4I2_9CLOT</name>
<feature type="transmembrane region" description="Helical" evidence="2">
    <location>
        <begin position="32"/>
        <end position="50"/>
    </location>
</feature>
<dbReference type="Proteomes" id="UP000076603">
    <property type="component" value="Unassembled WGS sequence"/>
</dbReference>
<proteinExistence type="predicted"/>
<comment type="caution">
    <text evidence="3">The sequence shown here is derived from an EMBL/GenBank/DDBJ whole genome shotgun (WGS) entry which is preliminary data.</text>
</comment>
<sequence>MDRFKNYGLWLSIAAFIPIFLKGIGLDIIPDNYNELVTSFLGILVLAGIINNPQTENKGYSDDKVESKSDETKEEDK</sequence>
<feature type="transmembrane region" description="Helical" evidence="2">
    <location>
        <begin position="7"/>
        <end position="26"/>
    </location>
</feature>
<keyword evidence="4" id="KW-1185">Reference proteome</keyword>
<feature type="region of interest" description="Disordered" evidence="1">
    <location>
        <begin position="53"/>
        <end position="77"/>
    </location>
</feature>
<gene>
    <name evidence="3" type="ORF">CLMAG_58990</name>
</gene>
<dbReference type="PATRIC" id="fig|1121326.3.peg.5965"/>
<reference evidence="3 4" key="1">
    <citation type="submission" date="2016-04" db="EMBL/GenBank/DDBJ databases">
        <title>Genome sequence of Clostridium magnum DSM 2767.</title>
        <authorList>
            <person name="Poehlein A."/>
            <person name="Uhlig R."/>
            <person name="Fischer R."/>
            <person name="Bahl H."/>
            <person name="Daniel R."/>
        </authorList>
    </citation>
    <scope>NUCLEOTIDE SEQUENCE [LARGE SCALE GENOMIC DNA]</scope>
    <source>
        <strain evidence="3 4">DSM 2767</strain>
    </source>
</reference>
<dbReference type="RefSeq" id="WP_175562214.1">
    <property type="nucleotide sequence ID" value="NZ_FQXL01000035.1"/>
</dbReference>
<keyword evidence="2" id="KW-0812">Transmembrane</keyword>
<keyword evidence="2" id="KW-1133">Transmembrane helix</keyword>
<evidence type="ECO:0000313" key="3">
    <source>
        <dbReference type="EMBL" id="KZL88806.1"/>
    </source>
</evidence>
<organism evidence="3 4">
    <name type="scientific">Clostridium magnum DSM 2767</name>
    <dbReference type="NCBI Taxonomy" id="1121326"/>
    <lineage>
        <taxon>Bacteria</taxon>
        <taxon>Bacillati</taxon>
        <taxon>Bacillota</taxon>
        <taxon>Clostridia</taxon>
        <taxon>Eubacteriales</taxon>
        <taxon>Clostridiaceae</taxon>
        <taxon>Clostridium</taxon>
    </lineage>
</organism>
<dbReference type="STRING" id="1121326.CLMAG_58990"/>
<evidence type="ECO:0000256" key="1">
    <source>
        <dbReference type="SAM" id="MobiDB-lite"/>
    </source>
</evidence>
<dbReference type="EMBL" id="LWAE01000014">
    <property type="protein sequence ID" value="KZL88806.1"/>
    <property type="molecule type" value="Genomic_DNA"/>
</dbReference>